<organism evidence="6 7">
    <name type="scientific">Ralstonia solanacearum</name>
    <name type="common">Pseudomonas solanacearum</name>
    <dbReference type="NCBI Taxonomy" id="305"/>
    <lineage>
        <taxon>Bacteria</taxon>
        <taxon>Pseudomonadati</taxon>
        <taxon>Pseudomonadota</taxon>
        <taxon>Betaproteobacteria</taxon>
        <taxon>Burkholderiales</taxon>
        <taxon>Burkholderiaceae</taxon>
        <taxon>Ralstonia</taxon>
        <taxon>Ralstonia solanacearum species complex</taxon>
    </lineage>
</organism>
<dbReference type="EMBL" id="JAIVFG010000017">
    <property type="protein sequence ID" value="MDB0571549.1"/>
    <property type="molecule type" value="Genomic_DNA"/>
</dbReference>
<dbReference type="Pfam" id="PF02518">
    <property type="entry name" value="HATPase_c"/>
    <property type="match status" value="1"/>
</dbReference>
<protein>
    <recommendedName>
        <fullName evidence="2">histidine kinase</fullName>
        <ecNumber evidence="2">2.7.13.3</ecNumber>
    </recommendedName>
</protein>
<dbReference type="SUPFAM" id="SSF55874">
    <property type="entry name" value="ATPase domain of HSP90 chaperone/DNA topoisomerase II/histidine kinase"/>
    <property type="match status" value="2"/>
</dbReference>
<gene>
    <name evidence="6" type="ORF">LBW59_12290</name>
</gene>
<dbReference type="Gene3D" id="3.30.565.10">
    <property type="entry name" value="Histidine kinase-like ATPase, C-terminal domain"/>
    <property type="match status" value="2"/>
</dbReference>
<dbReference type="InterPro" id="IPR050351">
    <property type="entry name" value="BphY/WalK/GraS-like"/>
</dbReference>
<keyword evidence="3" id="KW-0808">Transferase</keyword>
<dbReference type="InterPro" id="IPR005467">
    <property type="entry name" value="His_kinase_dom"/>
</dbReference>
<keyword evidence="6" id="KW-0067">ATP-binding</keyword>
<name>A0AAW5ZPB1_RALSL</name>
<dbReference type="Pfam" id="PF13589">
    <property type="entry name" value="HATPase_c_3"/>
    <property type="match status" value="1"/>
</dbReference>
<keyword evidence="4" id="KW-0418">Kinase</keyword>
<dbReference type="PANTHER" id="PTHR42878:SF14">
    <property type="entry name" value="OSMOLARITY TWO-COMPONENT SYSTEM PROTEIN SSK1"/>
    <property type="match status" value="1"/>
</dbReference>
<feature type="domain" description="Histidine kinase" evidence="5">
    <location>
        <begin position="508"/>
        <end position="729"/>
    </location>
</feature>
<dbReference type="InterPro" id="IPR036890">
    <property type="entry name" value="HATPase_C_sf"/>
</dbReference>
<keyword evidence="6" id="KW-0547">Nucleotide-binding</keyword>
<reference evidence="6" key="1">
    <citation type="submission" date="2021-09" db="EMBL/GenBank/DDBJ databases">
        <title>Genomic analysis of Ralstonia spp.</title>
        <authorList>
            <person name="Aburjaile F."/>
            <person name="Ariute J.C."/>
            <person name="Pais A.K.L."/>
            <person name="Albuquerque G.M.R."/>
            <person name="Silva A.M.F."/>
            <person name="Brenig B."/>
            <person name="Azevedo V."/>
            <person name="Matiuzzi M."/>
            <person name="Ramos R."/>
            <person name="Goes-Neto A."/>
            <person name="Soares S."/>
            <person name="Iseppon A.M.B."/>
            <person name="Souza E."/>
            <person name="Gama M."/>
        </authorList>
    </citation>
    <scope>NUCLEOTIDE SEQUENCE</scope>
    <source>
        <strain evidence="6">CCRMRs91</strain>
    </source>
</reference>
<proteinExistence type="predicted"/>
<dbReference type="GO" id="GO:0000156">
    <property type="term" value="F:phosphorelay response regulator activity"/>
    <property type="evidence" value="ECO:0007669"/>
    <property type="project" value="TreeGrafter"/>
</dbReference>
<dbReference type="SMART" id="SM00387">
    <property type="entry name" value="HATPase_c"/>
    <property type="match status" value="1"/>
</dbReference>
<sequence>MAKLRPRARIVRTIGDQLISGPEAALIELVKNAYDADSPAVHIAIAPRRNGPNESEGKIIVSDRGHGMTAKDLIEKWFEPATTDKVDRRMSPRGRLMLGAKGVGRFATARLGRCLVLTCASAKQSDGLEVSRIEVDWSVFEPNKYLDEIDIDIQTRPGTQEEPTGVHLDISDLRDTWTETQLEHLVRELRRLISPRDAQESDFRIFLDLSAFRQEMDGFDGQALVSGALAALEDGHLAADPTEIRPFSLSNVFHYMVRGEFDENGGFSGSFTNQRADGQPQKLELEPPALSNEEAPCGPVKVMLNVYDREGDAVVELFQKLGLTAVGRMDAKRMLDESIGVGMYRAGFRIRPYGDAETDWLELERMRVQNPSRKLGLNQVWGIVEIADERVSGLIERSSREGLEHNGQFARLKRLIADLMAHVEAIRLEFREMVGLSRKQAGDTEDVRDRAALQKTQRAVASLPPQYREKVERALRQDSTALKTAIGDLETYQQALASRSALGLVVSQVLHDGRRFLADIATRSKYLVDGAPRLMEQSQFGEHFRDSFGKSAQSMNDSAADLNKLFKALDPISGRRRGRPKPLDVPEIVGRCLDLFKDAMATNHVEVDIQLPNDLPRATGYEGDLMAASLNIIDNAVHWLGTSPHRPRKLAISATFSKKYVRLSLSNSGPAIDDKFVSRLFTPGFTLKPEGSGIGLAIAREAMRASKGDVAYDDEADQTTFVIEMLRVQGD</sequence>
<dbReference type="Proteomes" id="UP001144050">
    <property type="component" value="Unassembled WGS sequence"/>
</dbReference>
<evidence type="ECO:0000256" key="3">
    <source>
        <dbReference type="ARBA" id="ARBA00022679"/>
    </source>
</evidence>
<evidence type="ECO:0000259" key="5">
    <source>
        <dbReference type="PROSITE" id="PS50109"/>
    </source>
</evidence>
<evidence type="ECO:0000313" key="6">
    <source>
        <dbReference type="EMBL" id="MDB0571549.1"/>
    </source>
</evidence>
<dbReference type="InterPro" id="IPR003594">
    <property type="entry name" value="HATPase_dom"/>
</dbReference>
<dbReference type="AlphaFoldDB" id="A0AAW5ZPB1"/>
<evidence type="ECO:0000313" key="7">
    <source>
        <dbReference type="Proteomes" id="UP001144050"/>
    </source>
</evidence>
<dbReference type="PANTHER" id="PTHR42878">
    <property type="entry name" value="TWO-COMPONENT HISTIDINE KINASE"/>
    <property type="match status" value="1"/>
</dbReference>
<evidence type="ECO:0000256" key="4">
    <source>
        <dbReference type="ARBA" id="ARBA00022777"/>
    </source>
</evidence>
<evidence type="ECO:0000256" key="2">
    <source>
        <dbReference type="ARBA" id="ARBA00012438"/>
    </source>
</evidence>
<dbReference type="EC" id="2.7.13.3" evidence="2"/>
<comment type="caution">
    <text evidence="6">The sequence shown here is derived from an EMBL/GenBank/DDBJ whole genome shotgun (WGS) entry which is preliminary data.</text>
</comment>
<dbReference type="GO" id="GO:0004673">
    <property type="term" value="F:protein histidine kinase activity"/>
    <property type="evidence" value="ECO:0007669"/>
    <property type="project" value="UniProtKB-EC"/>
</dbReference>
<dbReference type="GO" id="GO:0030295">
    <property type="term" value="F:protein kinase activator activity"/>
    <property type="evidence" value="ECO:0007669"/>
    <property type="project" value="TreeGrafter"/>
</dbReference>
<accession>A0AAW5ZPB1</accession>
<dbReference type="GO" id="GO:0007234">
    <property type="term" value="P:osmosensory signaling via phosphorelay pathway"/>
    <property type="evidence" value="ECO:0007669"/>
    <property type="project" value="TreeGrafter"/>
</dbReference>
<comment type="catalytic activity">
    <reaction evidence="1">
        <text>ATP + protein L-histidine = ADP + protein N-phospho-L-histidine.</text>
        <dbReference type="EC" id="2.7.13.3"/>
    </reaction>
</comment>
<evidence type="ECO:0000256" key="1">
    <source>
        <dbReference type="ARBA" id="ARBA00000085"/>
    </source>
</evidence>
<dbReference type="PROSITE" id="PS50109">
    <property type="entry name" value="HIS_KIN"/>
    <property type="match status" value="1"/>
</dbReference>
<dbReference type="GO" id="GO:0005524">
    <property type="term" value="F:ATP binding"/>
    <property type="evidence" value="ECO:0007669"/>
    <property type="project" value="UniProtKB-KW"/>
</dbReference>